<sequence length="174" mass="20138">MKSTEVYSQLRAELGPWLKSLGFKRAKGLLSWSRQYGEMQTVVWFQISQSGWEAYSGSQFVVEFQRSLEPRGGTIGGRRQRLAAFLSELEREEVRSIQNSIIASLSHPPHNHPFLHVSPTVSEHYLKQFRPVTTPYSEGQDIWFRYASPEHVGTWSKFFLRKLPQCFEKIEAMG</sequence>
<dbReference type="RefSeq" id="WP_404613311.1">
    <property type="nucleotide sequence ID" value="NZ_JADIKK010000008.1"/>
</dbReference>
<evidence type="ECO:0000313" key="2">
    <source>
        <dbReference type="Proteomes" id="UP001620339"/>
    </source>
</evidence>
<evidence type="ECO:0008006" key="3">
    <source>
        <dbReference type="Google" id="ProtNLM"/>
    </source>
</evidence>
<gene>
    <name evidence="1" type="ORF">ISP25_08905</name>
</gene>
<comment type="caution">
    <text evidence="1">The sequence shown here is derived from an EMBL/GenBank/DDBJ whole genome shotgun (WGS) entry which is preliminary data.</text>
</comment>
<dbReference type="Proteomes" id="UP001620339">
    <property type="component" value="Unassembled WGS sequence"/>
</dbReference>
<keyword evidence="2" id="KW-1185">Reference proteome</keyword>
<protein>
    <recommendedName>
        <fullName evidence="3">DUF4304 domain-containing protein</fullName>
    </recommendedName>
</protein>
<name>A0ABW8J4I0_9GAMM</name>
<proteinExistence type="predicted"/>
<dbReference type="EMBL" id="JADIKK010000008">
    <property type="protein sequence ID" value="MFK2877181.1"/>
    <property type="molecule type" value="Genomic_DNA"/>
</dbReference>
<reference evidence="1 2" key="1">
    <citation type="submission" date="2020-10" db="EMBL/GenBank/DDBJ databases">
        <title>Phylogeny of dyella-like bacteria.</title>
        <authorList>
            <person name="Fu J."/>
        </authorList>
    </citation>
    <scope>NUCLEOTIDE SEQUENCE [LARGE SCALE GENOMIC DNA]</scope>
    <source>
        <strain evidence="1 2">KACC 19113</strain>
    </source>
</reference>
<evidence type="ECO:0000313" key="1">
    <source>
        <dbReference type="EMBL" id="MFK2877181.1"/>
    </source>
</evidence>
<organism evidence="1 2">
    <name type="scientific">Rhodanobacter hydrolyticus</name>
    <dbReference type="NCBI Taxonomy" id="2250595"/>
    <lineage>
        <taxon>Bacteria</taxon>
        <taxon>Pseudomonadati</taxon>
        <taxon>Pseudomonadota</taxon>
        <taxon>Gammaproteobacteria</taxon>
        <taxon>Lysobacterales</taxon>
        <taxon>Rhodanobacteraceae</taxon>
        <taxon>Rhodanobacter</taxon>
    </lineage>
</organism>
<accession>A0ABW8J4I0</accession>